<dbReference type="PANTHER" id="PTHR34824:SF1">
    <property type="entry name" value="HEAT-INDUCIBLE TRANSCRIPTION REPRESSOR HRCA"/>
    <property type="match status" value="1"/>
</dbReference>
<dbReference type="Gene3D" id="1.10.10.10">
    <property type="entry name" value="Winged helix-like DNA-binding domain superfamily/Winged helix DNA-binding domain"/>
    <property type="match status" value="1"/>
</dbReference>
<protein>
    <recommendedName>
        <fullName evidence="5">Heat-inducible transcription repressor HrcA</fullName>
    </recommendedName>
</protein>
<dbReference type="InterPro" id="IPR021153">
    <property type="entry name" value="HrcA_C"/>
</dbReference>
<dbReference type="SUPFAM" id="SSF46785">
    <property type="entry name" value="Winged helix' DNA-binding domain"/>
    <property type="match status" value="1"/>
</dbReference>
<comment type="caution">
    <text evidence="8">The sequence shown here is derived from an EMBL/GenBank/DDBJ whole genome shotgun (WGS) entry which is preliminary data.</text>
</comment>
<keyword evidence="9" id="KW-1185">Reference proteome</keyword>
<dbReference type="InterPro" id="IPR036390">
    <property type="entry name" value="WH_DNA-bd_sf"/>
</dbReference>
<evidence type="ECO:0000256" key="1">
    <source>
        <dbReference type="ARBA" id="ARBA00022491"/>
    </source>
</evidence>
<evidence type="ECO:0000256" key="2">
    <source>
        <dbReference type="ARBA" id="ARBA00023015"/>
    </source>
</evidence>
<organism evidence="8 9">
    <name type="scientific">Anthropogastromicrobium aceti</name>
    <dbReference type="NCBI Taxonomy" id="2981768"/>
    <lineage>
        <taxon>Bacteria</taxon>
        <taxon>Bacillati</taxon>
        <taxon>Bacillota</taxon>
        <taxon>Clostridia</taxon>
        <taxon>Lachnospirales</taxon>
        <taxon>Lachnospiraceae</taxon>
        <taxon>Anthropogastromicrobium</taxon>
    </lineage>
</organism>
<comment type="function">
    <text evidence="5">Negative regulator of class I heat shock genes (grpE-dnaK-dnaJ and groELS operons). Prevents heat-shock induction of these operons.</text>
</comment>
<dbReference type="GO" id="GO:0045892">
    <property type="term" value="P:negative regulation of DNA-templated transcription"/>
    <property type="evidence" value="ECO:0007669"/>
    <property type="project" value="UniProtKB-UniRule"/>
</dbReference>
<dbReference type="Pfam" id="PF01628">
    <property type="entry name" value="HrcA"/>
    <property type="match status" value="1"/>
</dbReference>
<evidence type="ECO:0000256" key="6">
    <source>
        <dbReference type="SAM" id="Coils"/>
    </source>
</evidence>
<dbReference type="EMBL" id="JAJEQN010000003">
    <property type="protein sequence ID" value="MCC2220438.1"/>
    <property type="molecule type" value="Genomic_DNA"/>
</dbReference>
<keyword evidence="2 5" id="KW-0805">Transcription regulation</keyword>
<dbReference type="InterPro" id="IPR002571">
    <property type="entry name" value="HrcA"/>
</dbReference>
<evidence type="ECO:0000256" key="3">
    <source>
        <dbReference type="ARBA" id="ARBA00023016"/>
    </source>
</evidence>
<comment type="similarity">
    <text evidence="5">Belongs to the HrcA family.</text>
</comment>
<dbReference type="HAMAP" id="MF_00081">
    <property type="entry name" value="HrcA"/>
    <property type="match status" value="1"/>
</dbReference>
<dbReference type="AlphaFoldDB" id="A0AAE3E2F9"/>
<dbReference type="GO" id="GO:0003677">
    <property type="term" value="F:DNA binding"/>
    <property type="evidence" value="ECO:0007669"/>
    <property type="project" value="InterPro"/>
</dbReference>
<gene>
    <name evidence="5 8" type="primary">hrcA</name>
    <name evidence="8" type="ORF">LKD48_02075</name>
</gene>
<dbReference type="InterPro" id="IPR036388">
    <property type="entry name" value="WH-like_DNA-bd_sf"/>
</dbReference>
<evidence type="ECO:0000256" key="4">
    <source>
        <dbReference type="ARBA" id="ARBA00023163"/>
    </source>
</evidence>
<evidence type="ECO:0000313" key="8">
    <source>
        <dbReference type="EMBL" id="MCC2220438.1"/>
    </source>
</evidence>
<dbReference type="PANTHER" id="PTHR34824">
    <property type="entry name" value="HEAT-INDUCIBLE TRANSCRIPTION REPRESSOR HRCA"/>
    <property type="match status" value="1"/>
</dbReference>
<dbReference type="NCBIfam" id="TIGR00331">
    <property type="entry name" value="hrcA"/>
    <property type="match status" value="1"/>
</dbReference>
<proteinExistence type="inferred from homology"/>
<dbReference type="InterPro" id="IPR029016">
    <property type="entry name" value="GAF-like_dom_sf"/>
</dbReference>
<feature type="domain" description="Heat-inducible transcription repressor HrcA C-terminal" evidence="7">
    <location>
        <begin position="117"/>
        <end position="344"/>
    </location>
</feature>
<sequence length="363" mass="40372">MSANRNKGKGSELVELDDRKWKIFTAIIKNYLETGEPVGSRTISKYTDLNLSSATIRNEMADLEEMGLIIQPHTSAGRIPSDKGYRLYVDHLMKTREKENNELQEVVVKRVDRLELLLKQMVKVLAANTNYATMITGPQVGTNKLKFLQLSRMEEGKLLAVIVVEGNLVKNTILNIESDISEEELLKLNVLINSALNGLTIDQINLGIITQLKEQAGDYSCVVGSVLEAVAEAIKHESAPVIYTSGANNIFRYPELSDEKNAQRLISTFEEKEELAKLLEDNLDKNSESGSQSNSGIQVYIGEENGMQDMKDCSVVTARYDLGDGVQGTLGVVGPKRMDYEKVVGTLKNLRDQLDAIYKKNEP</sequence>
<name>A0AAE3E2F9_9FIRM</name>
<keyword evidence="4 5" id="KW-0804">Transcription</keyword>
<dbReference type="Proteomes" id="UP001198200">
    <property type="component" value="Unassembled WGS sequence"/>
</dbReference>
<accession>A0AAE3E2F9</accession>
<evidence type="ECO:0000259" key="7">
    <source>
        <dbReference type="Pfam" id="PF01628"/>
    </source>
</evidence>
<feature type="coiled-coil region" evidence="6">
    <location>
        <begin position="262"/>
        <end position="289"/>
    </location>
</feature>
<dbReference type="InterPro" id="IPR023120">
    <property type="entry name" value="WHTH_transcript_rep_HrcA_IDD"/>
</dbReference>
<reference evidence="8 9" key="1">
    <citation type="submission" date="2021-10" db="EMBL/GenBank/DDBJ databases">
        <title>Anaerobic single-cell dispensing facilitates the cultivation of human gut bacteria.</title>
        <authorList>
            <person name="Afrizal A."/>
        </authorList>
    </citation>
    <scope>NUCLEOTIDE SEQUENCE [LARGE SCALE GENOMIC DNA]</scope>
    <source>
        <strain evidence="8 9">CLA-AA-H224</strain>
    </source>
</reference>
<evidence type="ECO:0000313" key="9">
    <source>
        <dbReference type="Proteomes" id="UP001198200"/>
    </source>
</evidence>
<dbReference type="PIRSF" id="PIRSF005485">
    <property type="entry name" value="HrcA"/>
    <property type="match status" value="1"/>
</dbReference>
<evidence type="ECO:0000256" key="5">
    <source>
        <dbReference type="HAMAP-Rule" id="MF_00081"/>
    </source>
</evidence>
<keyword evidence="6" id="KW-0175">Coiled coil</keyword>
<keyword evidence="3 5" id="KW-0346">Stress response</keyword>
<dbReference type="Gene3D" id="3.30.390.60">
    <property type="entry name" value="Heat-inducible transcription repressor hrca homolog, domain 3"/>
    <property type="match status" value="1"/>
</dbReference>
<dbReference type="RefSeq" id="WP_262536716.1">
    <property type="nucleotide sequence ID" value="NZ_JAJEQN010000003.1"/>
</dbReference>
<dbReference type="SUPFAM" id="SSF55781">
    <property type="entry name" value="GAF domain-like"/>
    <property type="match status" value="1"/>
</dbReference>
<dbReference type="Gene3D" id="3.30.450.40">
    <property type="match status" value="1"/>
</dbReference>
<keyword evidence="1 5" id="KW-0678">Repressor</keyword>